<keyword evidence="3" id="KW-1185">Reference proteome</keyword>
<protein>
    <submittedName>
        <fullName evidence="2">Uncharacterized protein</fullName>
    </submittedName>
</protein>
<dbReference type="PANTHER" id="PTHR33978">
    <property type="entry name" value="SERINE/THREONINE-KINASE"/>
    <property type="match status" value="1"/>
</dbReference>
<organism evidence="2 3">
    <name type="scientific">Deinandra increscens subsp. villosa</name>
    <dbReference type="NCBI Taxonomy" id="3103831"/>
    <lineage>
        <taxon>Eukaryota</taxon>
        <taxon>Viridiplantae</taxon>
        <taxon>Streptophyta</taxon>
        <taxon>Embryophyta</taxon>
        <taxon>Tracheophyta</taxon>
        <taxon>Spermatophyta</taxon>
        <taxon>Magnoliopsida</taxon>
        <taxon>eudicotyledons</taxon>
        <taxon>Gunneridae</taxon>
        <taxon>Pentapetalae</taxon>
        <taxon>asterids</taxon>
        <taxon>campanulids</taxon>
        <taxon>Asterales</taxon>
        <taxon>Asteraceae</taxon>
        <taxon>Asteroideae</taxon>
        <taxon>Heliantheae alliance</taxon>
        <taxon>Madieae</taxon>
        <taxon>Madiinae</taxon>
        <taxon>Deinandra</taxon>
    </lineage>
</organism>
<proteinExistence type="predicted"/>
<reference evidence="2 3" key="1">
    <citation type="submission" date="2024-04" db="EMBL/GenBank/DDBJ databases">
        <title>The reference genome of an endangered Asteraceae, Deinandra increscens subsp. villosa, native to the Central Coast of California.</title>
        <authorList>
            <person name="Guilliams M."/>
            <person name="Hasenstab-Lehman K."/>
            <person name="Meyer R."/>
            <person name="Mcevoy S."/>
        </authorList>
    </citation>
    <scope>NUCLEOTIDE SEQUENCE [LARGE SCALE GENOMIC DNA]</scope>
    <source>
        <tissue evidence="2">Leaf</tissue>
    </source>
</reference>
<sequence>MEKKETRTLKAKFKREVWDCESSLYDSFELKSFEKQLDSAISTRTMSMPHLSSSSSSAVFLRQPPPSDHKPTSKKQSRLTRSLNKLIRAVFRPRNNNHDHSSSRNNTSFYVYDTSGALSTIPELPETTVVPEIAVLSPDMKSLMARSQSDRFMPTSLGISCA</sequence>
<accession>A0AAP0H970</accession>
<dbReference type="PANTHER" id="PTHR33978:SF4">
    <property type="entry name" value="SERINE_THREONINE-KINASE"/>
    <property type="match status" value="1"/>
</dbReference>
<evidence type="ECO:0000313" key="2">
    <source>
        <dbReference type="EMBL" id="KAK9079753.1"/>
    </source>
</evidence>
<name>A0AAP0H970_9ASTR</name>
<dbReference type="AlphaFoldDB" id="A0AAP0H970"/>
<gene>
    <name evidence="2" type="ORF">SSX86_001426</name>
</gene>
<feature type="region of interest" description="Disordered" evidence="1">
    <location>
        <begin position="46"/>
        <end position="79"/>
    </location>
</feature>
<comment type="caution">
    <text evidence="2">The sequence shown here is derived from an EMBL/GenBank/DDBJ whole genome shotgun (WGS) entry which is preliminary data.</text>
</comment>
<dbReference type="Proteomes" id="UP001408789">
    <property type="component" value="Unassembled WGS sequence"/>
</dbReference>
<dbReference type="EMBL" id="JBCNJP010000003">
    <property type="protein sequence ID" value="KAK9079753.1"/>
    <property type="molecule type" value="Genomic_DNA"/>
</dbReference>
<evidence type="ECO:0000256" key="1">
    <source>
        <dbReference type="SAM" id="MobiDB-lite"/>
    </source>
</evidence>
<evidence type="ECO:0000313" key="3">
    <source>
        <dbReference type="Proteomes" id="UP001408789"/>
    </source>
</evidence>